<reference evidence="2" key="2">
    <citation type="submission" date="2023-06" db="EMBL/GenBank/DDBJ databases">
        <authorList>
            <consortium name="Lawrence Berkeley National Laboratory"/>
            <person name="Haridas S."/>
            <person name="Hensen N."/>
            <person name="Bonometti L."/>
            <person name="Westerberg I."/>
            <person name="Brannstrom I.O."/>
            <person name="Guillou S."/>
            <person name="Cros-Aarteil S."/>
            <person name="Calhoun S."/>
            <person name="Kuo A."/>
            <person name="Mondo S."/>
            <person name="Pangilinan J."/>
            <person name="Riley R."/>
            <person name="Labutti K."/>
            <person name="Andreopoulos B."/>
            <person name="Lipzen A."/>
            <person name="Chen C."/>
            <person name="Yanf M."/>
            <person name="Daum C."/>
            <person name="Ng V."/>
            <person name="Clum A."/>
            <person name="Steindorff A."/>
            <person name="Ohm R."/>
            <person name="Martin F."/>
            <person name="Silar P."/>
            <person name="Natvig D."/>
            <person name="Lalanne C."/>
            <person name="Gautier V."/>
            <person name="Ament-Velasquez S.L."/>
            <person name="Kruys A."/>
            <person name="Hutchinson M.I."/>
            <person name="Powell A.J."/>
            <person name="Barry K."/>
            <person name="Miller A.N."/>
            <person name="Grigoriev I.V."/>
            <person name="Debuchy R."/>
            <person name="Gladieux P."/>
            <person name="Thoren M.H."/>
            <person name="Johannesson H."/>
        </authorList>
    </citation>
    <scope>NUCLEOTIDE SEQUENCE</scope>
    <source>
        <strain evidence="2">CBS 314.62</strain>
    </source>
</reference>
<feature type="region of interest" description="Disordered" evidence="1">
    <location>
        <begin position="63"/>
        <end position="124"/>
    </location>
</feature>
<evidence type="ECO:0000313" key="3">
    <source>
        <dbReference type="Proteomes" id="UP001270362"/>
    </source>
</evidence>
<feature type="compositionally biased region" description="Polar residues" evidence="1">
    <location>
        <begin position="382"/>
        <end position="393"/>
    </location>
</feature>
<feature type="region of interest" description="Disordered" evidence="1">
    <location>
        <begin position="330"/>
        <end position="360"/>
    </location>
</feature>
<comment type="caution">
    <text evidence="2">The sequence shown here is derived from an EMBL/GenBank/DDBJ whole genome shotgun (WGS) entry which is preliminary data.</text>
</comment>
<feature type="compositionally biased region" description="Polar residues" evidence="1">
    <location>
        <begin position="78"/>
        <end position="88"/>
    </location>
</feature>
<feature type="compositionally biased region" description="Polar residues" evidence="1">
    <location>
        <begin position="177"/>
        <end position="193"/>
    </location>
</feature>
<reference evidence="2" key="1">
    <citation type="journal article" date="2023" name="Mol. Phylogenet. Evol.">
        <title>Genome-scale phylogeny and comparative genomics of the fungal order Sordariales.</title>
        <authorList>
            <person name="Hensen N."/>
            <person name="Bonometti L."/>
            <person name="Westerberg I."/>
            <person name="Brannstrom I.O."/>
            <person name="Guillou S."/>
            <person name="Cros-Aarteil S."/>
            <person name="Calhoun S."/>
            <person name="Haridas S."/>
            <person name="Kuo A."/>
            <person name="Mondo S."/>
            <person name="Pangilinan J."/>
            <person name="Riley R."/>
            <person name="LaButti K."/>
            <person name="Andreopoulos B."/>
            <person name="Lipzen A."/>
            <person name="Chen C."/>
            <person name="Yan M."/>
            <person name="Daum C."/>
            <person name="Ng V."/>
            <person name="Clum A."/>
            <person name="Steindorff A."/>
            <person name="Ohm R.A."/>
            <person name="Martin F."/>
            <person name="Silar P."/>
            <person name="Natvig D.O."/>
            <person name="Lalanne C."/>
            <person name="Gautier V."/>
            <person name="Ament-Velasquez S.L."/>
            <person name="Kruys A."/>
            <person name="Hutchinson M.I."/>
            <person name="Powell A.J."/>
            <person name="Barry K."/>
            <person name="Miller A.N."/>
            <person name="Grigoriev I.V."/>
            <person name="Debuchy R."/>
            <person name="Gladieux P."/>
            <person name="Hiltunen Thoren M."/>
            <person name="Johannesson H."/>
        </authorList>
    </citation>
    <scope>NUCLEOTIDE SEQUENCE</scope>
    <source>
        <strain evidence="2">CBS 314.62</strain>
    </source>
</reference>
<accession>A0AAE1C9W3</accession>
<sequence length="759" mass="83856">MASPARPSLGLLPDSHPDRIVDKKCDHRLHFSSNLSSKDPSSDRFASGKSVRAIVNWLESTKARRKSLRTPKNEDAASTRSASSSWKTQGDGHDTLCNGKRHAPAPTSTSSPVISSQPTANSVADRLPPILGYEEEYSLTFLNYKAYFNNRPLGRCLDDHDRIEEERKKKKEKEGDNNNTTTGHSAVTHMTETSSCSLPSSASTPNPMQKLDILLDELEALSLRKPRDDSTTPENEEQQQDRRNSEEVDAFWRDVRAQLWIDDDEIYWGQTPQATPQAQAQAQAEAEAEDPEPIPDRLSEAIALDLESDPDALAAVEIDHQIALKPFVLLPAPKRTPPPPPPPPPTPMPQRDDGDILTPLLPQYPRKQELVENMSGSLPGPASNSMDVTSEHISASEAPMPAPGLWGVPSLKDGARSPPSKIRAPRHQTSASDIASLEDLNSPPAYDAPSRRLRPLTSPAEVSLPHQYRSPNPDIGDPHSQPSEISVKDTHSSPDPKVRVVRPRPSAVAAASDLENMHHSYKAAEPWDRHDQQKRKAGQRGVEQTQPKHHIRETEGKQQQSTRSQQRVQHPPTKQHASDTTREQKLPQFRHDSQKTPSMRQNTDYKGTVNDENHRLTVWPSILPADNMSMSVSPLPKLGKKQPQINPVLGSLTIVKTGTPRDKPKISLSSDSDLASQGIKPGFALHRRMTTEEQISEIDQILRPLDSNVESLGEPTRDSKGSMRKQLNALLRAATADAVNGIRAHQPLPSFAEPYPQAC</sequence>
<feature type="compositionally biased region" description="Low complexity" evidence="1">
    <location>
        <begin position="194"/>
        <end position="203"/>
    </location>
</feature>
<feature type="compositionally biased region" description="Polar residues" evidence="1">
    <location>
        <begin position="595"/>
        <end position="605"/>
    </location>
</feature>
<gene>
    <name evidence="2" type="ORF">B0T22DRAFT_442096</name>
</gene>
<feature type="compositionally biased region" description="Low complexity" evidence="1">
    <location>
        <begin position="273"/>
        <end position="285"/>
    </location>
</feature>
<feature type="compositionally biased region" description="Basic and acidic residues" evidence="1">
    <location>
        <begin position="166"/>
        <end position="176"/>
    </location>
</feature>
<protein>
    <submittedName>
        <fullName evidence="2">Uncharacterized protein</fullName>
    </submittedName>
</protein>
<dbReference type="Proteomes" id="UP001270362">
    <property type="component" value="Unassembled WGS sequence"/>
</dbReference>
<keyword evidence="3" id="KW-1185">Reference proteome</keyword>
<evidence type="ECO:0000313" key="2">
    <source>
        <dbReference type="EMBL" id="KAK3684875.1"/>
    </source>
</evidence>
<name>A0AAE1C9W3_9PEZI</name>
<feature type="compositionally biased region" description="Basic and acidic residues" evidence="1">
    <location>
        <begin position="486"/>
        <end position="498"/>
    </location>
</feature>
<organism evidence="2 3">
    <name type="scientific">Podospora appendiculata</name>
    <dbReference type="NCBI Taxonomy" id="314037"/>
    <lineage>
        <taxon>Eukaryota</taxon>
        <taxon>Fungi</taxon>
        <taxon>Dikarya</taxon>
        <taxon>Ascomycota</taxon>
        <taxon>Pezizomycotina</taxon>
        <taxon>Sordariomycetes</taxon>
        <taxon>Sordariomycetidae</taxon>
        <taxon>Sordariales</taxon>
        <taxon>Podosporaceae</taxon>
        <taxon>Podospora</taxon>
    </lineage>
</organism>
<dbReference type="EMBL" id="JAULSO010000003">
    <property type="protein sequence ID" value="KAK3684875.1"/>
    <property type="molecule type" value="Genomic_DNA"/>
</dbReference>
<feature type="region of interest" description="Disordered" evidence="1">
    <location>
        <begin position="523"/>
        <end position="608"/>
    </location>
</feature>
<evidence type="ECO:0000256" key="1">
    <source>
        <dbReference type="SAM" id="MobiDB-lite"/>
    </source>
</evidence>
<feature type="region of interest" description="Disordered" evidence="1">
    <location>
        <begin position="373"/>
        <end position="503"/>
    </location>
</feature>
<dbReference type="AlphaFoldDB" id="A0AAE1C9W3"/>
<feature type="compositionally biased region" description="Pro residues" evidence="1">
    <location>
        <begin position="334"/>
        <end position="348"/>
    </location>
</feature>
<feature type="region of interest" description="Disordered" evidence="1">
    <location>
        <begin position="273"/>
        <end position="293"/>
    </location>
</feature>
<feature type="region of interest" description="Disordered" evidence="1">
    <location>
        <begin position="166"/>
        <end position="207"/>
    </location>
</feature>
<feature type="compositionally biased region" description="Low complexity" evidence="1">
    <location>
        <begin position="558"/>
        <end position="569"/>
    </location>
</feature>
<feature type="compositionally biased region" description="Polar residues" evidence="1">
    <location>
        <begin position="106"/>
        <end position="122"/>
    </location>
</feature>
<proteinExistence type="predicted"/>
<feature type="compositionally biased region" description="Basic and acidic residues" evidence="1">
    <location>
        <begin position="239"/>
        <end position="249"/>
    </location>
</feature>
<feature type="region of interest" description="Disordered" evidence="1">
    <location>
        <begin position="223"/>
        <end position="249"/>
    </location>
</feature>
<feature type="compositionally biased region" description="Basic and acidic residues" evidence="1">
    <location>
        <begin position="576"/>
        <end position="594"/>
    </location>
</feature>